<evidence type="ECO:0000256" key="8">
    <source>
        <dbReference type="RuleBase" id="RU362026"/>
    </source>
</evidence>
<gene>
    <name evidence="10" type="ORF">H8706_08655</name>
</gene>
<sequence>MRCFFVNKIFCGNAVDVLRSFPAESVNMCVTSPPYYCLRDYGIEAQIGNEQTPYEYIQNLLLVFNEVKRVLRADGTLWINIADSYAGSGKGGWNKQISEWSNKNLNPQHNPSCYNMPKIWHGIKAKDMIGVPWLLAFSLRENGWYLRSDIIWHKKNCMPESVKDRPSKCYEHIFLLSKSPKYYYDYDAVKEPAAQSSILRYSRGVSDKTKYKDRKQGIFMPRDKTDFSDMRNKRDVWSVAINASHIPGHFAVYPEKLIEPCIMAGSAVGGVVLDPFFGSGTTGVVAVKNNRKFIGIDINPEYCKTAQMRINKISNETEVINFGDKNK</sequence>
<dbReference type="GO" id="GO:0005737">
    <property type="term" value="C:cytoplasm"/>
    <property type="evidence" value="ECO:0007669"/>
    <property type="project" value="TreeGrafter"/>
</dbReference>
<organism evidence="10 11">
    <name type="scientific">Qingrenia yutianensis</name>
    <dbReference type="NCBI Taxonomy" id="2763676"/>
    <lineage>
        <taxon>Bacteria</taxon>
        <taxon>Bacillati</taxon>
        <taxon>Bacillota</taxon>
        <taxon>Clostridia</taxon>
        <taxon>Eubacteriales</taxon>
        <taxon>Oscillospiraceae</taxon>
        <taxon>Qingrenia</taxon>
    </lineage>
</organism>
<feature type="domain" description="DNA methylase N-4/N-6" evidence="9">
    <location>
        <begin position="26"/>
        <end position="307"/>
    </location>
</feature>
<dbReference type="GO" id="GO:0015667">
    <property type="term" value="F:site-specific DNA-methyltransferase (cytosine-N4-specific) activity"/>
    <property type="evidence" value="ECO:0007669"/>
    <property type="project" value="UniProtKB-EC"/>
</dbReference>
<evidence type="ECO:0000313" key="10">
    <source>
        <dbReference type="EMBL" id="MBC8596936.1"/>
    </source>
</evidence>
<dbReference type="PANTHER" id="PTHR13370:SF3">
    <property type="entry name" value="TRNA (GUANINE(10)-N2)-METHYLTRANSFERASE HOMOLOG"/>
    <property type="match status" value="1"/>
</dbReference>
<evidence type="ECO:0000313" key="11">
    <source>
        <dbReference type="Proteomes" id="UP000647416"/>
    </source>
</evidence>
<evidence type="ECO:0000256" key="5">
    <source>
        <dbReference type="ARBA" id="ARBA00022747"/>
    </source>
</evidence>
<dbReference type="Pfam" id="PF01555">
    <property type="entry name" value="N6_N4_Mtase"/>
    <property type="match status" value="1"/>
</dbReference>
<evidence type="ECO:0000256" key="7">
    <source>
        <dbReference type="ARBA" id="ARBA00049120"/>
    </source>
</evidence>
<protein>
    <recommendedName>
        <fullName evidence="8">Methyltransferase</fullName>
        <ecNumber evidence="8">2.1.1.-</ecNumber>
    </recommendedName>
</protein>
<name>A0A926F8Z3_9FIRM</name>
<dbReference type="Gene3D" id="3.40.50.150">
    <property type="entry name" value="Vaccinia Virus protein VP39"/>
    <property type="match status" value="1"/>
</dbReference>
<dbReference type="EC" id="2.1.1.-" evidence="8"/>
<keyword evidence="2" id="KW-0489">Methyltransferase</keyword>
<dbReference type="GO" id="GO:0009007">
    <property type="term" value="F:site-specific DNA-methyltransferase (adenine-specific) activity"/>
    <property type="evidence" value="ECO:0007669"/>
    <property type="project" value="TreeGrafter"/>
</dbReference>
<dbReference type="GO" id="GO:0032259">
    <property type="term" value="P:methylation"/>
    <property type="evidence" value="ECO:0007669"/>
    <property type="project" value="UniProtKB-KW"/>
</dbReference>
<evidence type="ECO:0000259" key="9">
    <source>
        <dbReference type="Pfam" id="PF01555"/>
    </source>
</evidence>
<comment type="caution">
    <text evidence="10">The sequence shown here is derived from an EMBL/GenBank/DDBJ whole genome shotgun (WGS) entry which is preliminary data.</text>
</comment>
<evidence type="ECO:0000256" key="6">
    <source>
        <dbReference type="ARBA" id="ARBA00023125"/>
    </source>
</evidence>
<dbReference type="InterPro" id="IPR029063">
    <property type="entry name" value="SAM-dependent_MTases_sf"/>
</dbReference>
<dbReference type="SUPFAM" id="SSF53335">
    <property type="entry name" value="S-adenosyl-L-methionine-dependent methyltransferases"/>
    <property type="match status" value="1"/>
</dbReference>
<dbReference type="InterPro" id="IPR017985">
    <property type="entry name" value="MeTrfase_CN4_CS"/>
</dbReference>
<dbReference type="EMBL" id="JACRTE010000011">
    <property type="protein sequence ID" value="MBC8596936.1"/>
    <property type="molecule type" value="Genomic_DNA"/>
</dbReference>
<dbReference type="GO" id="GO:0009307">
    <property type="term" value="P:DNA restriction-modification system"/>
    <property type="evidence" value="ECO:0007669"/>
    <property type="project" value="UniProtKB-KW"/>
</dbReference>
<evidence type="ECO:0000256" key="3">
    <source>
        <dbReference type="ARBA" id="ARBA00022679"/>
    </source>
</evidence>
<keyword evidence="4" id="KW-0949">S-adenosyl-L-methionine</keyword>
<comment type="catalytic activity">
    <reaction evidence="7">
        <text>a 2'-deoxycytidine in DNA + S-adenosyl-L-methionine = an N(4)-methyl-2'-deoxycytidine in DNA + S-adenosyl-L-homocysteine + H(+)</text>
        <dbReference type="Rhea" id="RHEA:16857"/>
        <dbReference type="Rhea" id="RHEA-COMP:11369"/>
        <dbReference type="Rhea" id="RHEA-COMP:13674"/>
        <dbReference type="ChEBI" id="CHEBI:15378"/>
        <dbReference type="ChEBI" id="CHEBI:57856"/>
        <dbReference type="ChEBI" id="CHEBI:59789"/>
        <dbReference type="ChEBI" id="CHEBI:85452"/>
        <dbReference type="ChEBI" id="CHEBI:137933"/>
        <dbReference type="EC" id="2.1.1.113"/>
    </reaction>
</comment>
<dbReference type="GO" id="GO:0003677">
    <property type="term" value="F:DNA binding"/>
    <property type="evidence" value="ECO:0007669"/>
    <property type="project" value="UniProtKB-KW"/>
</dbReference>
<evidence type="ECO:0000256" key="4">
    <source>
        <dbReference type="ARBA" id="ARBA00022691"/>
    </source>
</evidence>
<evidence type="ECO:0000256" key="2">
    <source>
        <dbReference type="ARBA" id="ARBA00022603"/>
    </source>
</evidence>
<dbReference type="InterPro" id="IPR001091">
    <property type="entry name" value="RM_Methyltransferase"/>
</dbReference>
<proteinExistence type="inferred from homology"/>
<keyword evidence="11" id="KW-1185">Reference proteome</keyword>
<dbReference type="InterPro" id="IPR002941">
    <property type="entry name" value="DNA_methylase_N4/N6"/>
</dbReference>
<comment type="similarity">
    <text evidence="1">Belongs to the N(4)/N(6)-methyltransferase family. N(4) subfamily.</text>
</comment>
<keyword evidence="6" id="KW-0238">DNA-binding</keyword>
<accession>A0A926F8Z3</accession>
<keyword evidence="5" id="KW-0680">Restriction system</keyword>
<reference evidence="10" key="1">
    <citation type="submission" date="2020-08" db="EMBL/GenBank/DDBJ databases">
        <title>Genome public.</title>
        <authorList>
            <person name="Liu C."/>
            <person name="Sun Q."/>
        </authorList>
    </citation>
    <scope>NUCLEOTIDE SEQUENCE</scope>
    <source>
        <strain evidence="10">NSJ-50</strain>
    </source>
</reference>
<keyword evidence="3" id="KW-0808">Transferase</keyword>
<dbReference type="PANTHER" id="PTHR13370">
    <property type="entry name" value="RNA METHYLASE-RELATED"/>
    <property type="match status" value="1"/>
</dbReference>
<dbReference type="GO" id="GO:0008170">
    <property type="term" value="F:N-methyltransferase activity"/>
    <property type="evidence" value="ECO:0007669"/>
    <property type="project" value="InterPro"/>
</dbReference>
<dbReference type="Proteomes" id="UP000647416">
    <property type="component" value="Unassembled WGS sequence"/>
</dbReference>
<dbReference type="RefSeq" id="WP_394354551.1">
    <property type="nucleotide sequence ID" value="NZ_JACRTE010000011.1"/>
</dbReference>
<dbReference type="PROSITE" id="PS00093">
    <property type="entry name" value="N4_MTASE"/>
    <property type="match status" value="1"/>
</dbReference>
<evidence type="ECO:0000256" key="1">
    <source>
        <dbReference type="ARBA" id="ARBA00010203"/>
    </source>
</evidence>
<dbReference type="PRINTS" id="PR00508">
    <property type="entry name" value="S21N4MTFRASE"/>
</dbReference>
<dbReference type="AlphaFoldDB" id="A0A926F8Z3"/>